<evidence type="ECO:0000313" key="1">
    <source>
        <dbReference type="EMBL" id="SFG28161.1"/>
    </source>
</evidence>
<dbReference type="STRING" id="1436961.SAMN05421739_10224"/>
<dbReference type="AlphaFoldDB" id="A0A1I2QRC0"/>
<protein>
    <submittedName>
        <fullName evidence="1">Uncharacterized protein</fullName>
    </submittedName>
</protein>
<keyword evidence="2" id="KW-1185">Reference proteome</keyword>
<organism evidence="1 2">
    <name type="scientific">Pontibacter chinhatensis</name>
    <dbReference type="NCBI Taxonomy" id="1436961"/>
    <lineage>
        <taxon>Bacteria</taxon>
        <taxon>Pseudomonadati</taxon>
        <taxon>Bacteroidota</taxon>
        <taxon>Cytophagia</taxon>
        <taxon>Cytophagales</taxon>
        <taxon>Hymenobacteraceae</taxon>
        <taxon>Pontibacter</taxon>
    </lineage>
</organism>
<accession>A0A1I2QRC0</accession>
<evidence type="ECO:0000313" key="2">
    <source>
        <dbReference type="Proteomes" id="UP000198724"/>
    </source>
</evidence>
<dbReference type="EMBL" id="FOOT01000002">
    <property type="protein sequence ID" value="SFG28161.1"/>
    <property type="molecule type" value="Genomic_DNA"/>
</dbReference>
<sequence length="382" mass="43243">MIPLEELTVLPGRGAAILCHVTGEGMEPLHTLPFRFKNRHALGGNRWLIAFIEEKSTPRSDLMKQKPSGAEAYLYRAKIEQDGTLTRMPDIQLPAYILNQTLAVKDDILYLGGYEVEREGKKTYSKVNEGEMAGYFDLRLDKPVWHPLPLPVEMQAGKSIDDVLVYDDKLVLVDNIMYPKYLFEYDVSEPLQPVSTKTIELPNNGTYEHIHRGSINSRWMALLSSGVGRSGSSSYVSVFSLPGYEQVLTVHLRNQARDFLERDRFTTLEQELEQARKTVELHDFAVAGDTLLMACGHHGLGVFPLQELLERYQARSEEETRPSWVSSGRHYDLAGIYDDARHLRKVEGLEEVHRLVQQPGGGIVAVSFGETNLKLEYKVLEV</sequence>
<dbReference type="OrthoDB" id="892049at2"/>
<dbReference type="Proteomes" id="UP000198724">
    <property type="component" value="Unassembled WGS sequence"/>
</dbReference>
<name>A0A1I2QRC0_9BACT</name>
<gene>
    <name evidence="1" type="ORF">SAMN05421739_10224</name>
</gene>
<proteinExistence type="predicted"/>
<dbReference type="RefSeq" id="WP_139217770.1">
    <property type="nucleotide sequence ID" value="NZ_FOOT01000002.1"/>
</dbReference>
<reference evidence="2" key="1">
    <citation type="submission" date="2016-10" db="EMBL/GenBank/DDBJ databases">
        <authorList>
            <person name="Varghese N."/>
            <person name="Submissions S."/>
        </authorList>
    </citation>
    <scope>NUCLEOTIDE SEQUENCE [LARGE SCALE GENOMIC DNA]</scope>
    <source>
        <strain evidence="2">LP51</strain>
    </source>
</reference>